<sequence length="329" mass="36824">FELFNRWYNVLLLWCAMDSSIYGQKLKIIFVHPSLPQPIKPPNRNPSAPRSTPSPSANNSSHDLQHNLENIAAVPIHGVIDGASPFHISLASHKERLMQNAFRGSKLTARRGRILPIHSCRCDPPNAAIRQQPSAVQVIKSDSFQPNVRRIAVSPTKPRHGVGPLSSDTAKKGREPKKKAVIAKKASVTKERKALLTPIKSDDDILKVENSNKKSLQKPKPETNKKENIKPTLSKANKIEVVPTMTDASMNTILTDILPQYRRRKKDVKISDIIDTLDMIIHPSPSEDIVNILPKNQVKRVDLKVWNNPPVHQRSVVPCKHGKCKKPKI</sequence>
<protein>
    <submittedName>
        <fullName evidence="2">Uncharacterized protein</fullName>
    </submittedName>
</protein>
<accession>A0A7M5VC40</accession>
<dbReference type="Proteomes" id="UP000594262">
    <property type="component" value="Unplaced"/>
</dbReference>
<feature type="compositionally biased region" description="Basic and acidic residues" evidence="1">
    <location>
        <begin position="219"/>
        <end position="228"/>
    </location>
</feature>
<dbReference type="EnsemblMetazoa" id="CLYHEMT011420.1">
    <property type="protein sequence ID" value="CLYHEMP011420.1"/>
    <property type="gene ID" value="CLYHEMG011420"/>
</dbReference>
<evidence type="ECO:0000313" key="2">
    <source>
        <dbReference type="EnsemblMetazoa" id="CLYHEMP011420.1"/>
    </source>
</evidence>
<dbReference type="AlphaFoldDB" id="A0A7M5VC40"/>
<evidence type="ECO:0000313" key="3">
    <source>
        <dbReference type="Proteomes" id="UP000594262"/>
    </source>
</evidence>
<organism evidence="2 3">
    <name type="scientific">Clytia hemisphaerica</name>
    <dbReference type="NCBI Taxonomy" id="252671"/>
    <lineage>
        <taxon>Eukaryota</taxon>
        <taxon>Metazoa</taxon>
        <taxon>Cnidaria</taxon>
        <taxon>Hydrozoa</taxon>
        <taxon>Hydroidolina</taxon>
        <taxon>Leptothecata</taxon>
        <taxon>Obeliida</taxon>
        <taxon>Clytiidae</taxon>
        <taxon>Clytia</taxon>
    </lineage>
</organism>
<proteinExistence type="predicted"/>
<feature type="region of interest" description="Disordered" evidence="1">
    <location>
        <begin position="208"/>
        <end position="228"/>
    </location>
</feature>
<feature type="region of interest" description="Disordered" evidence="1">
    <location>
        <begin position="38"/>
        <end position="63"/>
    </location>
</feature>
<feature type="region of interest" description="Disordered" evidence="1">
    <location>
        <begin position="152"/>
        <end position="185"/>
    </location>
</feature>
<keyword evidence="3" id="KW-1185">Reference proteome</keyword>
<name>A0A7M5VC40_9CNID</name>
<feature type="compositionally biased region" description="Low complexity" evidence="1">
    <location>
        <begin position="45"/>
        <end position="61"/>
    </location>
</feature>
<reference evidence="2" key="1">
    <citation type="submission" date="2021-01" db="UniProtKB">
        <authorList>
            <consortium name="EnsemblMetazoa"/>
        </authorList>
    </citation>
    <scope>IDENTIFICATION</scope>
</reference>
<evidence type="ECO:0000256" key="1">
    <source>
        <dbReference type="SAM" id="MobiDB-lite"/>
    </source>
</evidence>